<dbReference type="PANTHER" id="PTHR35276">
    <property type="entry name" value="S-ADENOSYL-L-METHIONINE-DEPENDENT METHYLTRANSFERASES SUPERFAMILY PROTEIN"/>
    <property type="match status" value="1"/>
</dbReference>
<proteinExistence type="predicted"/>
<sequence length="233" mass="24881">MMTRLGVAGTHRSTIFNHMILCNHASRSMAVRTQASHAARWLENARLTDVLGMLGPSILQPGDTAIDATCGNGHDTLTLSRCVGGGGRVVGFDISAAALQATRRRLEEELAPEAMPELKLVHAGHETMPEHLGHDSAKLICFNLGYLPGSDKTEATRAGSSLAALSHAFDILQPGGLLAVMCYTGHPGGVEETDAIISCLSELEPASWVVTQLKLLNRPSAPLLCTAWKRVRK</sequence>
<protein>
    <recommendedName>
        <fullName evidence="2">rRNA methylase YtqB</fullName>
    </recommendedName>
</protein>
<dbReference type="AlphaFoldDB" id="A0A1D2A9B3"/>
<dbReference type="InterPro" id="IPR010719">
    <property type="entry name" value="MnmM_MeTrfase"/>
</dbReference>
<dbReference type="InterPro" id="IPR029063">
    <property type="entry name" value="SAM-dependent_MTases_sf"/>
</dbReference>
<gene>
    <name evidence="1" type="ORF">g.1146</name>
</gene>
<dbReference type="EMBL" id="GDKF01002832">
    <property type="protein sequence ID" value="JAT75790.1"/>
    <property type="molecule type" value="Transcribed_RNA"/>
</dbReference>
<evidence type="ECO:0000313" key="1">
    <source>
        <dbReference type="EMBL" id="JAT75790.1"/>
    </source>
</evidence>
<dbReference type="PANTHER" id="PTHR35276:SF1">
    <property type="entry name" value="TRNA (MNM(5)S(2)U34)-METHYLTRANSFERASE, CHLOROPLASTIC"/>
    <property type="match status" value="1"/>
</dbReference>
<dbReference type="SUPFAM" id="SSF53335">
    <property type="entry name" value="S-adenosyl-L-methionine-dependent methyltransferases"/>
    <property type="match status" value="1"/>
</dbReference>
<dbReference type="Gene3D" id="3.40.50.150">
    <property type="entry name" value="Vaccinia Virus protein VP39"/>
    <property type="match status" value="1"/>
</dbReference>
<dbReference type="Pfam" id="PF06962">
    <property type="entry name" value="rRNA_methylase"/>
    <property type="match status" value="1"/>
</dbReference>
<evidence type="ECO:0008006" key="2">
    <source>
        <dbReference type="Google" id="ProtNLM"/>
    </source>
</evidence>
<organism evidence="1">
    <name type="scientific">Auxenochlorella protothecoides</name>
    <name type="common">Green microalga</name>
    <name type="synonym">Chlorella protothecoides</name>
    <dbReference type="NCBI Taxonomy" id="3075"/>
    <lineage>
        <taxon>Eukaryota</taxon>
        <taxon>Viridiplantae</taxon>
        <taxon>Chlorophyta</taxon>
        <taxon>core chlorophytes</taxon>
        <taxon>Trebouxiophyceae</taxon>
        <taxon>Chlorellales</taxon>
        <taxon>Chlorellaceae</taxon>
        <taxon>Auxenochlorella</taxon>
    </lineage>
</organism>
<accession>A0A1D2A9B3</accession>
<reference evidence="1" key="1">
    <citation type="submission" date="2015-08" db="EMBL/GenBank/DDBJ databases">
        <authorList>
            <person name="Babu N.S."/>
            <person name="Beckwith C.J."/>
            <person name="Beseler K.G."/>
            <person name="Brison A."/>
            <person name="Carone J.V."/>
            <person name="Caskin T.P."/>
            <person name="Diamond M."/>
            <person name="Durham M.E."/>
            <person name="Foxe J.M."/>
            <person name="Go M."/>
            <person name="Henderson B.A."/>
            <person name="Jones I.B."/>
            <person name="McGettigan J.A."/>
            <person name="Micheletti S.J."/>
            <person name="Nasrallah M.E."/>
            <person name="Ortiz D."/>
            <person name="Piller C.R."/>
            <person name="Privatt S.R."/>
            <person name="Schneider S.L."/>
            <person name="Sharp S."/>
            <person name="Smith T.C."/>
            <person name="Stanton J.D."/>
            <person name="Ullery H.E."/>
            <person name="Wilson R.J."/>
            <person name="Serrano M.G."/>
            <person name="Buck G."/>
            <person name="Lee V."/>
            <person name="Wang Y."/>
            <person name="Carvalho R."/>
            <person name="Voegtly L."/>
            <person name="Shi R."/>
            <person name="Duckworth R."/>
            <person name="Johnson A."/>
            <person name="Loviza R."/>
            <person name="Walstead R."/>
            <person name="Shah Z."/>
            <person name="Kiflezghi M."/>
            <person name="Wade K."/>
            <person name="Ball S.L."/>
            <person name="Bradley K.W."/>
            <person name="Asai D.J."/>
            <person name="Bowman C.A."/>
            <person name="Russell D.A."/>
            <person name="Pope W.H."/>
            <person name="Jacobs-Sera D."/>
            <person name="Hendrix R.W."/>
            <person name="Hatfull G.F."/>
        </authorList>
    </citation>
    <scope>NUCLEOTIDE SEQUENCE</scope>
</reference>
<name>A0A1D2A9B3_AUXPR</name>